<evidence type="ECO:0000313" key="2">
    <source>
        <dbReference type="Proteomes" id="UP000601435"/>
    </source>
</evidence>
<dbReference type="SUPFAM" id="SSF56300">
    <property type="entry name" value="Metallo-dependent phosphatases"/>
    <property type="match status" value="1"/>
</dbReference>
<accession>A0A813BQT2</accession>
<keyword evidence="2" id="KW-1185">Reference proteome</keyword>
<protein>
    <submittedName>
        <fullName evidence="1">Desi1 protein</fullName>
    </submittedName>
</protein>
<reference evidence="1" key="1">
    <citation type="submission" date="2021-02" db="EMBL/GenBank/DDBJ databases">
        <authorList>
            <person name="Dougan E. K."/>
            <person name="Rhodes N."/>
            <person name="Thang M."/>
            <person name="Chan C."/>
        </authorList>
    </citation>
    <scope>NUCLEOTIDE SEQUENCE</scope>
</reference>
<dbReference type="OrthoDB" id="437690at2759"/>
<gene>
    <name evidence="1" type="primary">desi1</name>
    <name evidence="1" type="ORF">SNEC2469_LOCUS30921</name>
</gene>
<dbReference type="EMBL" id="CAJNJA010073408">
    <property type="protein sequence ID" value="CAE7909625.1"/>
    <property type="molecule type" value="Genomic_DNA"/>
</dbReference>
<dbReference type="Proteomes" id="UP000601435">
    <property type="component" value="Unassembled WGS sequence"/>
</dbReference>
<name>A0A813BQT2_9DINO</name>
<comment type="caution">
    <text evidence="1">The sequence shown here is derived from an EMBL/GenBank/DDBJ whole genome shotgun (WGS) entry which is preliminary data.</text>
</comment>
<organism evidence="1 2">
    <name type="scientific">Symbiodinium necroappetens</name>
    <dbReference type="NCBI Taxonomy" id="1628268"/>
    <lineage>
        <taxon>Eukaryota</taxon>
        <taxon>Sar</taxon>
        <taxon>Alveolata</taxon>
        <taxon>Dinophyceae</taxon>
        <taxon>Suessiales</taxon>
        <taxon>Symbiodiniaceae</taxon>
        <taxon>Symbiodinium</taxon>
    </lineage>
</organism>
<dbReference type="InterPro" id="IPR029052">
    <property type="entry name" value="Metallo-depent_PP-like"/>
</dbReference>
<sequence>MTALIDVKPGANLLQIGGQDVEVRLPAEDAGIRAVFWSDPCFSSKWIGCAYAEVFNTFENSIAMLNAVFSDPSMDMFSILGDNFYDQTGELATTFFDRLSPDVKRRFMLVVNGNHDIWVCGSPGCGDENDNFGIGQMQYYAADPVASRIPPQDDVNFMDFSVDPDIRKAWTSFQNVGTNFLVYHKLGNIGFLAFSGAALFTDMLPYFTEACDYFVETQPAVVFLLGHWNGGGLGCALGMSVPKVHQELLQLTSCKALGNRLKYMDGHEHCNYVQANATEPVGFMIGAHGMSDSACEAQYGFLFLDSTSARVRRVLASAVKRLQAVVVWDCGPLIHSQPWCLA</sequence>
<dbReference type="AlphaFoldDB" id="A0A813BQT2"/>
<proteinExistence type="predicted"/>
<evidence type="ECO:0000313" key="1">
    <source>
        <dbReference type="EMBL" id="CAE7909625.1"/>
    </source>
</evidence>